<feature type="compositionally biased region" description="Low complexity" evidence="1">
    <location>
        <begin position="124"/>
        <end position="154"/>
    </location>
</feature>
<dbReference type="HOGENOM" id="CLU_756885_0_0_1"/>
<feature type="region of interest" description="Disordered" evidence="1">
    <location>
        <begin position="1"/>
        <end position="37"/>
    </location>
</feature>
<dbReference type="InterPro" id="IPR048743">
    <property type="entry name" value="AME1"/>
</dbReference>
<dbReference type="KEGG" id="tbl:TBLA_0A09900"/>
<dbReference type="InParanoid" id="I2GXC1"/>
<reference evidence="3 4" key="1">
    <citation type="journal article" date="2011" name="Proc. Natl. Acad. Sci. U.S.A.">
        <title>Evolutionary erosion of yeast sex chromosomes by mating-type switching accidents.</title>
        <authorList>
            <person name="Gordon J.L."/>
            <person name="Armisen D."/>
            <person name="Proux-Wera E."/>
            <person name="Oheigeartaigh S.S."/>
            <person name="Byrne K.P."/>
            <person name="Wolfe K.H."/>
        </authorList>
    </citation>
    <scope>NUCLEOTIDE SEQUENCE [LARGE SCALE GENOMIC DNA]</scope>
    <source>
        <strain evidence="4">ATCC 34711 / CBS 6284 / DSM 70876 / NBRC 10599 / NRRL Y-10934 / UCD 77-7</strain>
    </source>
</reference>
<dbReference type="Proteomes" id="UP000002866">
    <property type="component" value="Chromosome 1"/>
</dbReference>
<dbReference type="Pfam" id="PF20994">
    <property type="entry name" value="CENPU"/>
    <property type="match status" value="1"/>
</dbReference>
<evidence type="ECO:0000313" key="4">
    <source>
        <dbReference type="Proteomes" id="UP000002866"/>
    </source>
</evidence>
<organism evidence="3 4">
    <name type="scientific">Henningerozyma blattae (strain ATCC 34711 / CBS 6284 / DSM 70876 / NBRC 10599 / NRRL Y-10934 / UCD 77-7)</name>
    <name type="common">Yeast</name>
    <name type="synonym">Tetrapisispora blattae</name>
    <dbReference type="NCBI Taxonomy" id="1071380"/>
    <lineage>
        <taxon>Eukaryota</taxon>
        <taxon>Fungi</taxon>
        <taxon>Dikarya</taxon>
        <taxon>Ascomycota</taxon>
        <taxon>Saccharomycotina</taxon>
        <taxon>Saccharomycetes</taxon>
        <taxon>Saccharomycetales</taxon>
        <taxon>Saccharomycetaceae</taxon>
        <taxon>Henningerozyma</taxon>
    </lineage>
</organism>
<keyword evidence="4" id="KW-1185">Reference proteome</keyword>
<protein>
    <recommendedName>
        <fullName evidence="2">Inner kinetochore subunit AME1 domain-containing protein</fullName>
    </recommendedName>
</protein>
<feature type="compositionally biased region" description="Low complexity" evidence="1">
    <location>
        <begin position="82"/>
        <end position="95"/>
    </location>
</feature>
<evidence type="ECO:0000313" key="3">
    <source>
        <dbReference type="EMBL" id="CCH58773.1"/>
    </source>
</evidence>
<gene>
    <name evidence="3" type="primary">TBLA0A09900</name>
    <name evidence="3" type="ORF">TBLA_0A09900</name>
</gene>
<dbReference type="RefSeq" id="XP_004178292.1">
    <property type="nucleotide sequence ID" value="XM_004178244.1"/>
</dbReference>
<dbReference type="GeneID" id="14493605"/>
<dbReference type="STRING" id="1071380.I2GXC1"/>
<feature type="domain" description="Inner kinetochore subunit AME1" evidence="2">
    <location>
        <begin position="165"/>
        <end position="360"/>
    </location>
</feature>
<dbReference type="EMBL" id="HE806316">
    <property type="protein sequence ID" value="CCH58773.1"/>
    <property type="molecule type" value="Genomic_DNA"/>
</dbReference>
<evidence type="ECO:0000259" key="2">
    <source>
        <dbReference type="Pfam" id="PF20994"/>
    </source>
</evidence>
<sequence>MDQRRLLKLQQRLRGSNRLPDAASLATSAKVTKPSPKPNLSFTNVFETSDSTLDVTIGSNTTIARNTTVDPQYEAALPSKLLSNASPAPSAGALPPDSPPDSPPVLATNSSPPYIDPDFNILLTPPTETTYNSTTYNSTTYNSTTHNSTTHNTPANPPVENNQLTSFNFNHYSLNQLNSSIVSITTIDLLTSIFKNIFHSNLIPKATDEFNNTRRHSTLLQKLLLKLDVKIFSDFISKVILSANFLLDLNLSNNLIVKKIKLLHKTKEYLNNAIWEKRSLLNQLKFTYFQLSTKNHDPTHLLQLNQSIKHLNHSILNPSDPSNQIPPQHHPRSSTALINLINPNNGLLQKIKNLNIQLKKNLQNIS</sequence>
<feature type="region of interest" description="Disordered" evidence="1">
    <location>
        <begin position="82"/>
        <end position="155"/>
    </location>
</feature>
<accession>I2GXC1</accession>
<dbReference type="FunCoup" id="I2GXC1">
    <property type="interactions" value="92"/>
</dbReference>
<dbReference type="AlphaFoldDB" id="I2GXC1"/>
<evidence type="ECO:0000256" key="1">
    <source>
        <dbReference type="SAM" id="MobiDB-lite"/>
    </source>
</evidence>
<proteinExistence type="predicted"/>
<name>I2GXC1_HENB6</name>